<comment type="similarity">
    <text evidence="2">Belongs to the transcriptional coactivator PC4 family.</text>
</comment>
<evidence type="ECO:0000259" key="8">
    <source>
        <dbReference type="Pfam" id="PF02229"/>
    </source>
</evidence>
<dbReference type="GO" id="GO:0003713">
    <property type="term" value="F:transcription coactivator activity"/>
    <property type="evidence" value="ECO:0007669"/>
    <property type="project" value="InterPro"/>
</dbReference>
<evidence type="ECO:0000256" key="5">
    <source>
        <dbReference type="ARBA" id="ARBA00023163"/>
    </source>
</evidence>
<evidence type="ECO:0000313" key="10">
    <source>
        <dbReference type="EnsemblProtists" id="EKX53666"/>
    </source>
</evidence>
<proteinExistence type="inferred from homology"/>
<dbReference type="Gene3D" id="2.30.31.10">
    <property type="entry name" value="Transcriptional Coactivator Pc4, Chain A"/>
    <property type="match status" value="1"/>
</dbReference>
<dbReference type="EnsemblProtists" id="EKX53666">
    <property type="protein sequence ID" value="EKX53666"/>
    <property type="gene ID" value="GUITHDRAFT_100644"/>
</dbReference>
<dbReference type="InterPro" id="IPR003173">
    <property type="entry name" value="PC4_C"/>
</dbReference>
<dbReference type="GO" id="GO:0003677">
    <property type="term" value="F:DNA binding"/>
    <property type="evidence" value="ECO:0007669"/>
    <property type="project" value="UniProtKB-KW"/>
</dbReference>
<dbReference type="OrthoDB" id="309458at2759"/>
<dbReference type="Proteomes" id="UP000011087">
    <property type="component" value="Unassembled WGS sequence"/>
</dbReference>
<reference evidence="11" key="2">
    <citation type="submission" date="2012-11" db="EMBL/GenBank/DDBJ databases">
        <authorList>
            <person name="Kuo A."/>
            <person name="Curtis B.A."/>
            <person name="Tanifuji G."/>
            <person name="Burki F."/>
            <person name="Gruber A."/>
            <person name="Irimia M."/>
            <person name="Maruyama S."/>
            <person name="Arias M.C."/>
            <person name="Ball S.G."/>
            <person name="Gile G.H."/>
            <person name="Hirakawa Y."/>
            <person name="Hopkins J.F."/>
            <person name="Rensing S.A."/>
            <person name="Schmutz J."/>
            <person name="Symeonidi A."/>
            <person name="Elias M."/>
            <person name="Eveleigh R.J."/>
            <person name="Herman E.K."/>
            <person name="Klute M.J."/>
            <person name="Nakayama T."/>
            <person name="Obornik M."/>
            <person name="Reyes-Prieto A."/>
            <person name="Armbrust E.V."/>
            <person name="Aves S.J."/>
            <person name="Beiko R.G."/>
            <person name="Coutinho P."/>
            <person name="Dacks J.B."/>
            <person name="Durnford D.G."/>
            <person name="Fast N.M."/>
            <person name="Green B.R."/>
            <person name="Grisdale C."/>
            <person name="Hempe F."/>
            <person name="Henrissat B."/>
            <person name="Hoppner M.P."/>
            <person name="Ishida K.-I."/>
            <person name="Kim E."/>
            <person name="Koreny L."/>
            <person name="Kroth P.G."/>
            <person name="Liu Y."/>
            <person name="Malik S.-B."/>
            <person name="Maier U.G."/>
            <person name="McRose D."/>
            <person name="Mock T."/>
            <person name="Neilson J.A."/>
            <person name="Onodera N.T."/>
            <person name="Poole A.M."/>
            <person name="Pritham E.J."/>
            <person name="Richards T.A."/>
            <person name="Rocap G."/>
            <person name="Roy S.W."/>
            <person name="Sarai C."/>
            <person name="Schaack S."/>
            <person name="Shirato S."/>
            <person name="Slamovits C.H."/>
            <person name="Spencer D.F."/>
            <person name="Suzuki S."/>
            <person name="Worden A.Z."/>
            <person name="Zauner S."/>
            <person name="Barry K."/>
            <person name="Bell C."/>
            <person name="Bharti A.K."/>
            <person name="Crow J.A."/>
            <person name="Grimwood J."/>
            <person name="Kramer R."/>
            <person name="Lindquist E."/>
            <person name="Lucas S."/>
            <person name="Salamov A."/>
            <person name="McFadden G.I."/>
            <person name="Lane C.E."/>
            <person name="Keeling P.J."/>
            <person name="Gray M.W."/>
            <person name="Grigoriev I.V."/>
            <person name="Archibald J.M."/>
        </authorList>
    </citation>
    <scope>NUCLEOTIDE SEQUENCE</scope>
    <source>
        <strain evidence="11">CCMP2712</strain>
    </source>
</reference>
<keyword evidence="5" id="KW-0804">Transcription</keyword>
<dbReference type="PaxDb" id="55529-EKX53666"/>
<comment type="subcellular location">
    <subcellularLocation>
        <location evidence="1">Nucleus</location>
    </subcellularLocation>
</comment>
<dbReference type="SUPFAM" id="SSF54447">
    <property type="entry name" value="ssDNA-binding transcriptional regulator domain"/>
    <property type="match status" value="1"/>
</dbReference>
<reference evidence="9 11" key="1">
    <citation type="journal article" date="2012" name="Nature">
        <title>Algal genomes reveal evolutionary mosaicism and the fate of nucleomorphs.</title>
        <authorList>
            <consortium name="DOE Joint Genome Institute"/>
            <person name="Curtis B.A."/>
            <person name="Tanifuji G."/>
            <person name="Burki F."/>
            <person name="Gruber A."/>
            <person name="Irimia M."/>
            <person name="Maruyama S."/>
            <person name="Arias M.C."/>
            <person name="Ball S.G."/>
            <person name="Gile G.H."/>
            <person name="Hirakawa Y."/>
            <person name="Hopkins J.F."/>
            <person name="Kuo A."/>
            <person name="Rensing S.A."/>
            <person name="Schmutz J."/>
            <person name="Symeonidi A."/>
            <person name="Elias M."/>
            <person name="Eveleigh R.J."/>
            <person name="Herman E.K."/>
            <person name="Klute M.J."/>
            <person name="Nakayama T."/>
            <person name="Obornik M."/>
            <person name="Reyes-Prieto A."/>
            <person name="Armbrust E.V."/>
            <person name="Aves S.J."/>
            <person name="Beiko R.G."/>
            <person name="Coutinho P."/>
            <person name="Dacks J.B."/>
            <person name="Durnford D.G."/>
            <person name="Fast N.M."/>
            <person name="Green B.R."/>
            <person name="Grisdale C.J."/>
            <person name="Hempel F."/>
            <person name="Henrissat B."/>
            <person name="Hoppner M.P."/>
            <person name="Ishida K."/>
            <person name="Kim E."/>
            <person name="Koreny L."/>
            <person name="Kroth P.G."/>
            <person name="Liu Y."/>
            <person name="Malik S.B."/>
            <person name="Maier U.G."/>
            <person name="McRose D."/>
            <person name="Mock T."/>
            <person name="Neilson J.A."/>
            <person name="Onodera N.T."/>
            <person name="Poole A.M."/>
            <person name="Pritham E.J."/>
            <person name="Richards T.A."/>
            <person name="Rocap G."/>
            <person name="Roy S.W."/>
            <person name="Sarai C."/>
            <person name="Schaack S."/>
            <person name="Shirato S."/>
            <person name="Slamovits C.H."/>
            <person name="Spencer D.F."/>
            <person name="Suzuki S."/>
            <person name="Worden A.Z."/>
            <person name="Zauner S."/>
            <person name="Barry K."/>
            <person name="Bell C."/>
            <person name="Bharti A.K."/>
            <person name="Crow J.A."/>
            <person name="Grimwood J."/>
            <person name="Kramer R."/>
            <person name="Lindquist E."/>
            <person name="Lucas S."/>
            <person name="Salamov A."/>
            <person name="McFadden G.I."/>
            <person name="Lane C.E."/>
            <person name="Keeling P.J."/>
            <person name="Gray M.W."/>
            <person name="Grigoriev I.V."/>
            <person name="Archibald J.M."/>
        </authorList>
    </citation>
    <scope>NUCLEOTIDE SEQUENCE</scope>
    <source>
        <strain evidence="9 11">CCMP2712</strain>
    </source>
</reference>
<dbReference type="InterPro" id="IPR009044">
    <property type="entry name" value="ssDNA-bd_transcriptional_reg"/>
</dbReference>
<accession>L1JYL0</accession>
<evidence type="ECO:0000313" key="11">
    <source>
        <dbReference type="Proteomes" id="UP000011087"/>
    </source>
</evidence>
<dbReference type="HOGENOM" id="CLU_104273_1_3_1"/>
<feature type="region of interest" description="Disordered" evidence="7">
    <location>
        <begin position="1"/>
        <end position="37"/>
    </location>
</feature>
<keyword evidence="3" id="KW-0805">Transcription regulation</keyword>
<keyword evidence="11" id="KW-1185">Reference proteome</keyword>
<evidence type="ECO:0000256" key="7">
    <source>
        <dbReference type="SAM" id="MobiDB-lite"/>
    </source>
</evidence>
<keyword evidence="4" id="KW-0238">DNA-binding</keyword>
<dbReference type="OMA" id="NYTFEDG"/>
<dbReference type="GO" id="GO:0005634">
    <property type="term" value="C:nucleus"/>
    <property type="evidence" value="ECO:0007669"/>
    <property type="project" value="UniProtKB-SubCell"/>
</dbReference>
<dbReference type="eggNOG" id="KOG2712">
    <property type="taxonomic scope" value="Eukaryota"/>
</dbReference>
<dbReference type="AlphaFoldDB" id="L1JYL0"/>
<evidence type="ECO:0000256" key="6">
    <source>
        <dbReference type="ARBA" id="ARBA00023242"/>
    </source>
</evidence>
<evidence type="ECO:0000256" key="4">
    <source>
        <dbReference type="ARBA" id="ARBA00023125"/>
    </source>
</evidence>
<dbReference type="Pfam" id="PF02229">
    <property type="entry name" value="PC4"/>
    <property type="match status" value="1"/>
</dbReference>
<feature type="compositionally biased region" description="Acidic residues" evidence="7">
    <location>
        <begin position="15"/>
        <end position="24"/>
    </location>
</feature>
<gene>
    <name evidence="9" type="ORF">GUITHDRAFT_100644</name>
</gene>
<dbReference type="InterPro" id="IPR045125">
    <property type="entry name" value="Sub1/Tcp4-like"/>
</dbReference>
<protein>
    <recommendedName>
        <fullName evidence="8">Transcriptional coactivator p15 (PC4) C-terminal domain-containing protein</fullName>
    </recommendedName>
</protein>
<dbReference type="GO" id="GO:0060261">
    <property type="term" value="P:positive regulation of transcription initiation by RNA polymerase II"/>
    <property type="evidence" value="ECO:0007669"/>
    <property type="project" value="InterPro"/>
</dbReference>
<sequence length="115" mass="13031">MQAMPQEKRKKTEEEVAGEDETEANPEGLKLRKDSAGNFWAELSDPKEKRGGKTQKRITVNKFKGNVNIHLREYYEKDGDFLPGKAGIALSQEQWKLAISLAEQVKEAVKALEKE</sequence>
<dbReference type="RefSeq" id="XP_005840646.1">
    <property type="nucleotide sequence ID" value="XM_005840589.1"/>
</dbReference>
<organism evidence="9">
    <name type="scientific">Guillardia theta (strain CCMP2712)</name>
    <name type="common">Cryptophyte</name>
    <dbReference type="NCBI Taxonomy" id="905079"/>
    <lineage>
        <taxon>Eukaryota</taxon>
        <taxon>Cryptophyceae</taxon>
        <taxon>Pyrenomonadales</taxon>
        <taxon>Geminigeraceae</taxon>
        <taxon>Guillardia</taxon>
    </lineage>
</organism>
<name>L1JYL0_GUITC</name>
<dbReference type="GeneID" id="17310472"/>
<feature type="domain" description="Transcriptional coactivator p15 (PC4) C-terminal" evidence="8">
    <location>
        <begin position="54"/>
        <end position="96"/>
    </location>
</feature>
<keyword evidence="6" id="KW-0539">Nucleus</keyword>
<reference evidence="10" key="3">
    <citation type="submission" date="2016-03" db="UniProtKB">
        <authorList>
            <consortium name="EnsemblProtists"/>
        </authorList>
    </citation>
    <scope>IDENTIFICATION</scope>
</reference>
<evidence type="ECO:0000313" key="9">
    <source>
        <dbReference type="EMBL" id="EKX53666.1"/>
    </source>
</evidence>
<evidence type="ECO:0000256" key="3">
    <source>
        <dbReference type="ARBA" id="ARBA00023015"/>
    </source>
</evidence>
<dbReference type="PANTHER" id="PTHR13215">
    <property type="entry name" value="RNA POLYMERASE II TRANSCRIPTIONAL COACTIVATOR"/>
    <property type="match status" value="1"/>
</dbReference>
<evidence type="ECO:0000256" key="1">
    <source>
        <dbReference type="ARBA" id="ARBA00004123"/>
    </source>
</evidence>
<dbReference type="EMBL" id="JH992969">
    <property type="protein sequence ID" value="EKX53666.1"/>
    <property type="molecule type" value="Genomic_DNA"/>
</dbReference>
<evidence type="ECO:0000256" key="2">
    <source>
        <dbReference type="ARBA" id="ARBA00009001"/>
    </source>
</evidence>
<dbReference type="STRING" id="905079.L1JYL0"/>
<dbReference type="KEGG" id="gtt:GUITHDRAFT_100644"/>
<feature type="compositionally biased region" description="Basic and acidic residues" evidence="7">
    <location>
        <begin position="1"/>
        <end position="14"/>
    </location>
</feature>